<dbReference type="InterPro" id="IPR002109">
    <property type="entry name" value="Glutaredoxin"/>
</dbReference>
<evidence type="ECO:0000313" key="8">
    <source>
        <dbReference type="EMBL" id="MCP8351692.1"/>
    </source>
</evidence>
<evidence type="ECO:0000256" key="5">
    <source>
        <dbReference type="ARBA" id="ARBA00023284"/>
    </source>
</evidence>
<evidence type="ECO:0000256" key="2">
    <source>
        <dbReference type="ARBA" id="ARBA00022448"/>
    </source>
</evidence>
<dbReference type="InterPro" id="IPR011900">
    <property type="entry name" value="GRX_bact"/>
</dbReference>
<proteinExistence type="inferred from homology"/>
<keyword evidence="5 6" id="KW-0676">Redox-active center</keyword>
<sequence>MIKIYTKDYCPYCGMAKRLLGSLGLDFEEIDLKSDQEAIMALVQKTGMRTLPQIFVEDKLIGGYDDLKSIVDSGKLSEILTDR</sequence>
<comment type="function">
    <text evidence="6">Has a glutathione-disulfide oxidoreductase activity in the presence of NADPH and glutathione reductase. Reduces low molecular weight disulfides and proteins.</text>
</comment>
<dbReference type="Gene3D" id="3.40.30.10">
    <property type="entry name" value="Glutaredoxin"/>
    <property type="match status" value="1"/>
</dbReference>
<comment type="caution">
    <text evidence="8">The sequence shown here is derived from an EMBL/GenBank/DDBJ whole genome shotgun (WGS) entry which is preliminary data.</text>
</comment>
<dbReference type="InterPro" id="IPR011767">
    <property type="entry name" value="GLR_AS"/>
</dbReference>
<keyword evidence="4" id="KW-1015">Disulfide bond</keyword>
<dbReference type="RefSeq" id="WP_258568807.1">
    <property type="nucleotide sequence ID" value="NZ_JAKUDN010000001.1"/>
</dbReference>
<dbReference type="PRINTS" id="PR00160">
    <property type="entry name" value="GLUTAREDOXIN"/>
</dbReference>
<feature type="domain" description="Glutaredoxin" evidence="7">
    <location>
        <begin position="2"/>
        <end position="61"/>
    </location>
</feature>
<keyword evidence="3 6" id="KW-0249">Electron transport</keyword>
<dbReference type="Pfam" id="PF00462">
    <property type="entry name" value="Glutaredoxin"/>
    <property type="match status" value="1"/>
</dbReference>
<evidence type="ECO:0000256" key="3">
    <source>
        <dbReference type="ARBA" id="ARBA00022982"/>
    </source>
</evidence>
<dbReference type="PANTHER" id="PTHR45694:SF18">
    <property type="entry name" value="GLUTAREDOXIN-1-RELATED"/>
    <property type="match status" value="1"/>
</dbReference>
<dbReference type="PANTHER" id="PTHR45694">
    <property type="entry name" value="GLUTAREDOXIN 2"/>
    <property type="match status" value="1"/>
</dbReference>
<keyword evidence="9" id="KW-1185">Reference proteome</keyword>
<dbReference type="NCBIfam" id="TIGR02181">
    <property type="entry name" value="GRX_bact"/>
    <property type="match status" value="1"/>
</dbReference>
<gene>
    <name evidence="8" type="primary">grxC</name>
    <name evidence="8" type="ORF">MKS91_00055</name>
</gene>
<accession>A0ABT1L358</accession>
<reference evidence="8 9" key="1">
    <citation type="journal article" date="2022" name="Nat. Microbiol.">
        <title>The microbiome of a bacterivorous marine choanoflagellate contains a resource-demanding obligate bacterial associate.</title>
        <authorList>
            <person name="Needham D.M."/>
            <person name="Poirier C."/>
            <person name="Bachy C."/>
            <person name="George E.E."/>
            <person name="Wilken S."/>
            <person name="Yung C.C.M."/>
            <person name="Limardo A.J."/>
            <person name="Morando M."/>
            <person name="Sudek L."/>
            <person name="Malmstrom R.R."/>
            <person name="Keeling P.J."/>
            <person name="Santoro A.E."/>
            <person name="Worden A.Z."/>
        </authorList>
    </citation>
    <scope>NUCLEOTIDE SEQUENCE [LARGE SCALE GENOMIC DNA]</scope>
    <source>
        <strain evidence="8 9">Comchoano-2</strain>
    </source>
</reference>
<dbReference type="PROSITE" id="PS51354">
    <property type="entry name" value="GLUTAREDOXIN_2"/>
    <property type="match status" value="1"/>
</dbReference>
<keyword evidence="2 6" id="KW-0813">Transport</keyword>
<dbReference type="PROSITE" id="PS00195">
    <property type="entry name" value="GLUTAREDOXIN_1"/>
    <property type="match status" value="1"/>
</dbReference>
<dbReference type="Proteomes" id="UP001320768">
    <property type="component" value="Unassembled WGS sequence"/>
</dbReference>
<organism evidence="8 9">
    <name type="scientific">Candidatus Synchoanobacter obligatus</name>
    <dbReference type="NCBI Taxonomy" id="2919597"/>
    <lineage>
        <taxon>Bacteria</taxon>
        <taxon>Pseudomonadati</taxon>
        <taxon>Pseudomonadota</taxon>
        <taxon>Gammaproteobacteria</taxon>
        <taxon>Candidatus Comchoanobacterales</taxon>
        <taxon>Candidatus Comchoanobacteraceae</taxon>
        <taxon>Candidatus Synchoanobacter</taxon>
    </lineage>
</organism>
<name>A0ABT1L358_9GAMM</name>
<dbReference type="InterPro" id="IPR014025">
    <property type="entry name" value="Glutaredoxin_subgr"/>
</dbReference>
<evidence type="ECO:0000256" key="1">
    <source>
        <dbReference type="ARBA" id="ARBA00007787"/>
    </source>
</evidence>
<protein>
    <recommendedName>
        <fullName evidence="6">Glutaredoxin</fullName>
    </recommendedName>
</protein>
<evidence type="ECO:0000259" key="7">
    <source>
        <dbReference type="Pfam" id="PF00462"/>
    </source>
</evidence>
<evidence type="ECO:0000256" key="6">
    <source>
        <dbReference type="RuleBase" id="RU364065"/>
    </source>
</evidence>
<dbReference type="EMBL" id="JAKUDN010000001">
    <property type="protein sequence ID" value="MCP8351692.1"/>
    <property type="molecule type" value="Genomic_DNA"/>
</dbReference>
<comment type="similarity">
    <text evidence="1 6">Belongs to the glutaredoxin family.</text>
</comment>
<dbReference type="SUPFAM" id="SSF52833">
    <property type="entry name" value="Thioredoxin-like"/>
    <property type="match status" value="1"/>
</dbReference>
<evidence type="ECO:0000256" key="4">
    <source>
        <dbReference type="ARBA" id="ARBA00023157"/>
    </source>
</evidence>
<evidence type="ECO:0000313" key="9">
    <source>
        <dbReference type="Proteomes" id="UP001320768"/>
    </source>
</evidence>
<keyword evidence="6" id="KW-0963">Cytoplasm</keyword>
<dbReference type="InterPro" id="IPR036249">
    <property type="entry name" value="Thioredoxin-like_sf"/>
</dbReference>